<feature type="compositionally biased region" description="Basic and acidic residues" evidence="1">
    <location>
        <begin position="1"/>
        <end position="13"/>
    </location>
</feature>
<dbReference type="RefSeq" id="WP_092904136.1">
    <property type="nucleotide sequence ID" value="NZ_FOZS01000002.1"/>
</dbReference>
<accession>A0A1I6RPX1</accession>
<dbReference type="AlphaFoldDB" id="A0A1I6RPX1"/>
<dbReference type="EMBL" id="FOZS01000002">
    <property type="protein sequence ID" value="SFS66696.1"/>
    <property type="molecule type" value="Genomic_DNA"/>
</dbReference>
<name>A0A1I6RPX1_9EURY</name>
<organism evidence="3 4">
    <name type="scientific">Halostagnicola kamekurae</name>
    <dbReference type="NCBI Taxonomy" id="619731"/>
    <lineage>
        <taxon>Archaea</taxon>
        <taxon>Methanobacteriati</taxon>
        <taxon>Methanobacteriota</taxon>
        <taxon>Stenosarchaea group</taxon>
        <taxon>Halobacteria</taxon>
        <taxon>Halobacteriales</taxon>
        <taxon>Natrialbaceae</taxon>
        <taxon>Halostagnicola</taxon>
    </lineage>
</organism>
<evidence type="ECO:0000313" key="3">
    <source>
        <dbReference type="EMBL" id="SFS66696.1"/>
    </source>
</evidence>
<sequence>MSDSSERDPHQDDETITYRTDIQPNEGVTGAIVRLLEKLPERVYDDVTPLYDHVDPEALEHLFADTTASVRRGTARVTFEDVQIAVLDGDRVEIRIVDETAPSTTPDRSECEIDSP</sequence>
<proteinExistence type="predicted"/>
<reference evidence="4" key="1">
    <citation type="submission" date="2016-10" db="EMBL/GenBank/DDBJ databases">
        <authorList>
            <person name="Varghese N."/>
            <person name="Submissions S."/>
        </authorList>
    </citation>
    <scope>NUCLEOTIDE SEQUENCE [LARGE SCALE GENOMIC DNA]</scope>
    <source>
        <strain evidence="4">DSM 22427</strain>
    </source>
</reference>
<evidence type="ECO:0000313" key="4">
    <source>
        <dbReference type="Proteomes" id="UP000199199"/>
    </source>
</evidence>
<dbReference type="OrthoDB" id="200662at2157"/>
<feature type="region of interest" description="Disordered" evidence="1">
    <location>
        <begin position="1"/>
        <end position="23"/>
    </location>
</feature>
<gene>
    <name evidence="3" type="ORF">SAMN04488556_1975</name>
</gene>
<feature type="domain" description="Halobacterial output" evidence="2">
    <location>
        <begin position="28"/>
        <end position="95"/>
    </location>
</feature>
<evidence type="ECO:0000259" key="2">
    <source>
        <dbReference type="Pfam" id="PF18545"/>
    </source>
</evidence>
<dbReference type="Pfam" id="PF18545">
    <property type="entry name" value="HalOD1"/>
    <property type="match status" value="1"/>
</dbReference>
<keyword evidence="4" id="KW-1185">Reference proteome</keyword>
<dbReference type="Proteomes" id="UP000199199">
    <property type="component" value="Unassembled WGS sequence"/>
</dbReference>
<protein>
    <recommendedName>
        <fullName evidence="2">Halobacterial output domain-containing protein</fullName>
    </recommendedName>
</protein>
<evidence type="ECO:0000256" key="1">
    <source>
        <dbReference type="SAM" id="MobiDB-lite"/>
    </source>
</evidence>
<dbReference type="InterPro" id="IPR040624">
    <property type="entry name" value="HalOD1"/>
</dbReference>